<sequence>MTLPEISQFAGLITATFVVVSGLVGGIVWFSNLHSKLTETTKSTDDLKKDIVALDVRMVAMEDHKISVAVLGTQMGMVLDKIAELSRDVKNLLDGHARLASRDHGEVQ</sequence>
<keyword evidence="1" id="KW-0812">Transmembrane</keyword>
<evidence type="ECO:0000313" key="2">
    <source>
        <dbReference type="EMBL" id="CAB4122764.1"/>
    </source>
</evidence>
<accession>A0A6J5KKK2</accession>
<reference evidence="2" key="1">
    <citation type="submission" date="2020-04" db="EMBL/GenBank/DDBJ databases">
        <authorList>
            <person name="Chiriac C."/>
            <person name="Salcher M."/>
            <person name="Ghai R."/>
            <person name="Kavagutti S V."/>
        </authorList>
    </citation>
    <scope>NUCLEOTIDE SEQUENCE</scope>
</reference>
<name>A0A6J5KKK2_9CAUD</name>
<keyword evidence="1" id="KW-0472">Membrane</keyword>
<feature type="transmembrane region" description="Helical" evidence="1">
    <location>
        <begin position="6"/>
        <end position="30"/>
    </location>
</feature>
<organism evidence="2">
    <name type="scientific">uncultured Caudovirales phage</name>
    <dbReference type="NCBI Taxonomy" id="2100421"/>
    <lineage>
        <taxon>Viruses</taxon>
        <taxon>Duplodnaviria</taxon>
        <taxon>Heunggongvirae</taxon>
        <taxon>Uroviricota</taxon>
        <taxon>Caudoviricetes</taxon>
        <taxon>Peduoviridae</taxon>
        <taxon>Maltschvirus</taxon>
        <taxon>Maltschvirus maltsch</taxon>
    </lineage>
</organism>
<dbReference type="EMBL" id="LR796165">
    <property type="protein sequence ID" value="CAB4122764.1"/>
    <property type="molecule type" value="Genomic_DNA"/>
</dbReference>
<gene>
    <name evidence="2" type="ORF">UFOVP28_41</name>
</gene>
<evidence type="ECO:0000256" key="1">
    <source>
        <dbReference type="SAM" id="Phobius"/>
    </source>
</evidence>
<proteinExistence type="predicted"/>
<protein>
    <submittedName>
        <fullName evidence="2">Uncharacterized protein</fullName>
    </submittedName>
</protein>
<keyword evidence="1" id="KW-1133">Transmembrane helix</keyword>